<proteinExistence type="inferred from homology"/>
<dbReference type="InterPro" id="IPR051737">
    <property type="entry name" value="L-xylulose/Carbonyl_redctase"/>
</dbReference>
<protein>
    <submittedName>
        <fullName evidence="6">L-xylulose reductase-like</fullName>
    </submittedName>
</protein>
<dbReference type="PRINTS" id="PR00081">
    <property type="entry name" value="GDHRDH"/>
</dbReference>
<evidence type="ECO:0000313" key="6">
    <source>
        <dbReference type="RefSeq" id="XP_002740433.1"/>
    </source>
</evidence>
<evidence type="ECO:0000313" key="5">
    <source>
        <dbReference type="Proteomes" id="UP000694865"/>
    </source>
</evidence>
<comment type="similarity">
    <text evidence="1">Belongs to the short-chain dehydrogenases/reductases (SDR) family.</text>
</comment>
<dbReference type="PROSITE" id="PS00061">
    <property type="entry name" value="ADH_SHORT"/>
    <property type="match status" value="1"/>
</dbReference>
<evidence type="ECO:0000256" key="2">
    <source>
        <dbReference type="ARBA" id="ARBA00011881"/>
    </source>
</evidence>
<dbReference type="SUPFAM" id="SSF51735">
    <property type="entry name" value="NAD(P)-binding Rossmann-fold domains"/>
    <property type="match status" value="1"/>
</dbReference>
<evidence type="ECO:0000256" key="4">
    <source>
        <dbReference type="ARBA" id="ARBA00023002"/>
    </source>
</evidence>
<keyword evidence="5" id="KW-1185">Reference proteome</keyword>
<dbReference type="PANTHER" id="PTHR44252">
    <property type="entry name" value="D-ERYTHRULOSE REDUCTASE"/>
    <property type="match status" value="1"/>
</dbReference>
<comment type="subunit">
    <text evidence="2">Homotetramer.</text>
</comment>
<dbReference type="PANTHER" id="PTHR44252:SF3">
    <property type="entry name" value="D-ERYTHRULOSE REDUCTASE-RELATED"/>
    <property type="match status" value="1"/>
</dbReference>
<name>A0ABM0GYV3_SACKO</name>
<keyword evidence="3" id="KW-0521">NADP</keyword>
<accession>A0ABM0GYV3</accession>
<dbReference type="Pfam" id="PF13561">
    <property type="entry name" value="adh_short_C2"/>
    <property type="match status" value="1"/>
</dbReference>
<evidence type="ECO:0000256" key="1">
    <source>
        <dbReference type="ARBA" id="ARBA00006484"/>
    </source>
</evidence>
<organism evidence="5 6">
    <name type="scientific">Saccoglossus kowalevskii</name>
    <name type="common">Acorn worm</name>
    <dbReference type="NCBI Taxonomy" id="10224"/>
    <lineage>
        <taxon>Eukaryota</taxon>
        <taxon>Metazoa</taxon>
        <taxon>Hemichordata</taxon>
        <taxon>Enteropneusta</taxon>
        <taxon>Harrimaniidae</taxon>
        <taxon>Saccoglossus</taxon>
    </lineage>
</organism>
<dbReference type="InterPro" id="IPR036291">
    <property type="entry name" value="NAD(P)-bd_dom_sf"/>
</dbReference>
<reference evidence="6" key="1">
    <citation type="submission" date="2025-08" db="UniProtKB">
        <authorList>
            <consortium name="RefSeq"/>
        </authorList>
    </citation>
    <scope>IDENTIFICATION</scope>
    <source>
        <tissue evidence="6">Testes</tissue>
    </source>
</reference>
<dbReference type="Proteomes" id="UP000694865">
    <property type="component" value="Unplaced"/>
</dbReference>
<keyword evidence="4" id="KW-0560">Oxidoreductase</keyword>
<dbReference type="InterPro" id="IPR002347">
    <property type="entry name" value="SDR_fam"/>
</dbReference>
<dbReference type="RefSeq" id="XP_002740433.1">
    <property type="nucleotide sequence ID" value="XM_002740387.1"/>
</dbReference>
<dbReference type="Gene3D" id="3.40.50.720">
    <property type="entry name" value="NAD(P)-binding Rossmann-like Domain"/>
    <property type="match status" value="1"/>
</dbReference>
<evidence type="ECO:0000256" key="3">
    <source>
        <dbReference type="ARBA" id="ARBA00022857"/>
    </source>
</evidence>
<sequence>MTAMVVYNVKQEGIGRAIAKMLVTCGAKVYALSRTQSDLDSLKEEVPGISTLTVDLVDWDATTKAVESIGPVDLLVNNAGFGIVRAFIDVTQEEFDETLNINLKAAMHVGQIVARSMISKGTGGSIVNISSQASLMALTGHAAYSASKAGLDMLTKTMALELATHKIRVNSVNPTVVLTELGKRAWADPVRSESMTSRIPMNKFAEVKDVVNAVIYLLSDKADMITGSCLPIDGGFVVAGV</sequence>
<dbReference type="InterPro" id="IPR020904">
    <property type="entry name" value="Sc_DH/Rdtase_CS"/>
</dbReference>
<dbReference type="PRINTS" id="PR00080">
    <property type="entry name" value="SDRFAMILY"/>
</dbReference>
<dbReference type="GeneID" id="100378189"/>
<gene>
    <name evidence="6" type="primary">LOC100378189</name>
</gene>